<evidence type="ECO:0000313" key="2">
    <source>
        <dbReference type="Proteomes" id="UP001054837"/>
    </source>
</evidence>
<gene>
    <name evidence="1" type="ORF">CDAR_418451</name>
</gene>
<sequence length="144" mass="16390">MWHRHLVNLEQQVLKAFSHTIVSQPTRRCPRCTSEEVNLRCNLPTPRSPIDCRIFNVVTDLVPAVRKLDTSCGVLRSISYATINELYPESEWLRIYADGSRVEQRINAGTGVFYDIFSVYAPVGRFASAYDSEVEALRIALTQL</sequence>
<dbReference type="Proteomes" id="UP001054837">
    <property type="component" value="Unassembled WGS sequence"/>
</dbReference>
<organism evidence="1 2">
    <name type="scientific">Caerostris darwini</name>
    <dbReference type="NCBI Taxonomy" id="1538125"/>
    <lineage>
        <taxon>Eukaryota</taxon>
        <taxon>Metazoa</taxon>
        <taxon>Ecdysozoa</taxon>
        <taxon>Arthropoda</taxon>
        <taxon>Chelicerata</taxon>
        <taxon>Arachnida</taxon>
        <taxon>Araneae</taxon>
        <taxon>Araneomorphae</taxon>
        <taxon>Entelegynae</taxon>
        <taxon>Araneoidea</taxon>
        <taxon>Araneidae</taxon>
        <taxon>Caerostris</taxon>
    </lineage>
</organism>
<name>A0AAV4MV03_9ARAC</name>
<evidence type="ECO:0000313" key="1">
    <source>
        <dbReference type="EMBL" id="GIX76276.1"/>
    </source>
</evidence>
<protein>
    <submittedName>
        <fullName evidence="1">Uncharacterized protein</fullName>
    </submittedName>
</protein>
<keyword evidence="2" id="KW-1185">Reference proteome</keyword>
<reference evidence="1 2" key="1">
    <citation type="submission" date="2021-06" db="EMBL/GenBank/DDBJ databases">
        <title>Caerostris darwini draft genome.</title>
        <authorList>
            <person name="Kono N."/>
            <person name="Arakawa K."/>
        </authorList>
    </citation>
    <scope>NUCLEOTIDE SEQUENCE [LARGE SCALE GENOMIC DNA]</scope>
</reference>
<comment type="caution">
    <text evidence="1">The sequence shown here is derived from an EMBL/GenBank/DDBJ whole genome shotgun (WGS) entry which is preliminary data.</text>
</comment>
<proteinExistence type="predicted"/>
<accession>A0AAV4MV03</accession>
<dbReference type="AlphaFoldDB" id="A0AAV4MV03"/>
<dbReference type="EMBL" id="BPLQ01000920">
    <property type="protein sequence ID" value="GIX76276.1"/>
    <property type="molecule type" value="Genomic_DNA"/>
</dbReference>